<dbReference type="AlphaFoldDB" id="A0AA39PWA3"/>
<evidence type="ECO:0000313" key="3">
    <source>
        <dbReference type="Proteomes" id="UP001175228"/>
    </source>
</evidence>
<dbReference type="Proteomes" id="UP001175228">
    <property type="component" value="Unassembled WGS sequence"/>
</dbReference>
<accession>A0AA39PWA3</accession>
<proteinExistence type="predicted"/>
<feature type="region of interest" description="Disordered" evidence="1">
    <location>
        <begin position="85"/>
        <end position="125"/>
    </location>
</feature>
<evidence type="ECO:0000256" key="1">
    <source>
        <dbReference type="SAM" id="MobiDB-lite"/>
    </source>
</evidence>
<evidence type="ECO:0000313" key="2">
    <source>
        <dbReference type="EMBL" id="KAK0491752.1"/>
    </source>
</evidence>
<name>A0AA39PWA3_9AGAR</name>
<gene>
    <name evidence="2" type="ORF">EDD18DRAFT_1109501</name>
</gene>
<protein>
    <submittedName>
        <fullName evidence="2">Uncharacterized protein</fullName>
    </submittedName>
</protein>
<dbReference type="EMBL" id="JAUEPU010000033">
    <property type="protein sequence ID" value="KAK0491752.1"/>
    <property type="molecule type" value="Genomic_DNA"/>
</dbReference>
<keyword evidence="3" id="KW-1185">Reference proteome</keyword>
<reference evidence="2" key="1">
    <citation type="submission" date="2023-06" db="EMBL/GenBank/DDBJ databases">
        <authorList>
            <consortium name="Lawrence Berkeley National Laboratory"/>
            <person name="Ahrendt S."/>
            <person name="Sahu N."/>
            <person name="Indic B."/>
            <person name="Wong-Bajracharya J."/>
            <person name="Merenyi Z."/>
            <person name="Ke H.-M."/>
            <person name="Monk M."/>
            <person name="Kocsube S."/>
            <person name="Drula E."/>
            <person name="Lipzen A."/>
            <person name="Balint B."/>
            <person name="Henrissat B."/>
            <person name="Andreopoulos B."/>
            <person name="Martin F.M."/>
            <person name="Harder C.B."/>
            <person name="Rigling D."/>
            <person name="Ford K.L."/>
            <person name="Foster G.D."/>
            <person name="Pangilinan J."/>
            <person name="Papanicolaou A."/>
            <person name="Barry K."/>
            <person name="LaButti K."/>
            <person name="Viragh M."/>
            <person name="Koriabine M."/>
            <person name="Yan M."/>
            <person name="Riley R."/>
            <person name="Champramary S."/>
            <person name="Plett K.L."/>
            <person name="Tsai I.J."/>
            <person name="Slot J."/>
            <person name="Sipos G."/>
            <person name="Plett J."/>
            <person name="Nagy L.G."/>
            <person name="Grigoriev I.V."/>
        </authorList>
    </citation>
    <scope>NUCLEOTIDE SEQUENCE</scope>
    <source>
        <strain evidence="2">HWK02</strain>
    </source>
</reference>
<organism evidence="2 3">
    <name type="scientific">Armillaria luteobubalina</name>
    <dbReference type="NCBI Taxonomy" id="153913"/>
    <lineage>
        <taxon>Eukaryota</taxon>
        <taxon>Fungi</taxon>
        <taxon>Dikarya</taxon>
        <taxon>Basidiomycota</taxon>
        <taxon>Agaricomycotina</taxon>
        <taxon>Agaricomycetes</taxon>
        <taxon>Agaricomycetidae</taxon>
        <taxon>Agaricales</taxon>
        <taxon>Marasmiineae</taxon>
        <taxon>Physalacriaceae</taxon>
        <taxon>Armillaria</taxon>
    </lineage>
</organism>
<sequence length="307" mass="31206">MFHPGGTAPQPKDHRLAYGKLTPDEIAAVLQHCQWPATSEFGASQIPPATQTVAYATSDNGSADMYDADSDSVSVHPFIDDAAEEHNGSDAASSSDAKGYDSPSPSTVVHDVPIAPLSSLPDSPEHVLRSSVCTKVCTKKGRYVNALLADGHISDLMGGDSVRDVPNAAGSPAAVTRCNAGAVLPTAASPSRGSTSTASAIAVQATSTPPKAVPTAADMYLEDLGLPLPSLCKCKTGCLFTVAGHHRPAPLAVVADAGAAIEGSTLSSSVIKTLVVQKPIDVPAGSGPSSVQVEDLTGIGSCVHSIY</sequence>
<comment type="caution">
    <text evidence="2">The sequence shown here is derived from an EMBL/GenBank/DDBJ whole genome shotgun (WGS) entry which is preliminary data.</text>
</comment>